<dbReference type="EMBL" id="GBRH01264286">
    <property type="protein sequence ID" value="JAD33609.1"/>
    <property type="molecule type" value="Transcribed_RNA"/>
</dbReference>
<organism evidence="1">
    <name type="scientific">Arundo donax</name>
    <name type="common">Giant reed</name>
    <name type="synonym">Donax arundinaceus</name>
    <dbReference type="NCBI Taxonomy" id="35708"/>
    <lineage>
        <taxon>Eukaryota</taxon>
        <taxon>Viridiplantae</taxon>
        <taxon>Streptophyta</taxon>
        <taxon>Embryophyta</taxon>
        <taxon>Tracheophyta</taxon>
        <taxon>Spermatophyta</taxon>
        <taxon>Magnoliopsida</taxon>
        <taxon>Liliopsida</taxon>
        <taxon>Poales</taxon>
        <taxon>Poaceae</taxon>
        <taxon>PACMAD clade</taxon>
        <taxon>Arundinoideae</taxon>
        <taxon>Arundineae</taxon>
        <taxon>Arundo</taxon>
    </lineage>
</organism>
<protein>
    <submittedName>
        <fullName evidence="1">Uncharacterized protein</fullName>
    </submittedName>
</protein>
<reference evidence="1" key="2">
    <citation type="journal article" date="2015" name="Data Brief">
        <title>Shoot transcriptome of the giant reed, Arundo donax.</title>
        <authorList>
            <person name="Barrero R.A."/>
            <person name="Guerrero F.D."/>
            <person name="Moolhuijzen P."/>
            <person name="Goolsby J.A."/>
            <person name="Tidwell J."/>
            <person name="Bellgard S.E."/>
            <person name="Bellgard M.I."/>
        </authorList>
    </citation>
    <scope>NUCLEOTIDE SEQUENCE</scope>
    <source>
        <tissue evidence="1">Shoot tissue taken approximately 20 cm above the soil surface</tissue>
    </source>
</reference>
<reference evidence="1" key="1">
    <citation type="submission" date="2014-09" db="EMBL/GenBank/DDBJ databases">
        <authorList>
            <person name="Magalhaes I.L.F."/>
            <person name="Oliveira U."/>
            <person name="Santos F.R."/>
            <person name="Vidigal T.H.D.A."/>
            <person name="Brescovit A.D."/>
            <person name="Santos A.J."/>
        </authorList>
    </citation>
    <scope>NUCLEOTIDE SEQUENCE</scope>
    <source>
        <tissue evidence="1">Shoot tissue taken approximately 20 cm above the soil surface</tissue>
    </source>
</reference>
<evidence type="ECO:0000313" key="1">
    <source>
        <dbReference type="EMBL" id="JAD33609.1"/>
    </source>
</evidence>
<proteinExistence type="predicted"/>
<dbReference type="AlphaFoldDB" id="A0A0A8Z2N2"/>
<sequence>MVFVKLCQVLVLAHIKTYSIHLKLIWRSMKHVQNSCRLFIAIALSVKW</sequence>
<accession>A0A0A8Z2N2</accession>
<name>A0A0A8Z2N2_ARUDO</name>